<keyword evidence="4 7" id="KW-1133">Transmembrane helix</keyword>
<evidence type="ECO:0000313" key="8">
    <source>
        <dbReference type="EMBL" id="SDK26742.1"/>
    </source>
</evidence>
<sequence length="490" mass="51436">MAATSTNPDNREAPGGPGTGKGTGSATSTTPTRRGTELVLLAFATVVVTCALTLVNLNLESQPPNQILYYGVAFLALFGLAHLAVRRWAPYADPLILPLVAFLNGLGLVLIHRIDIGNAAEAERAGDAFSPAAPSQVFYTALGLVLLALVLVFVRDHRTLAKYSYTCGLVGLVALALPAVLPSMIAPNINGAKLWIKLGPLSFQPAELAKILLLIFFASFLVSKRELFTTAGRRFLGIDLPRARDLAPVLVAWAASIGIVVLERDLGTSLLFFGIVLVMIYIATERAVWIAIGLSLFAAGCLAAYSLFGHVQQRVDAWLNPMTSDSGYQLSEALFGMATGGIGGSGLGGGRPAIVPYAKNDFILAAAAEELGLLGLAALLLVYLLLTARGLRAALAVRDSFGKLLAGGLGFAMLLQVFVIAGGVTGLIPLTGLTTPFLAAGGSSLVGNYVLVGLLLRISDASRRPQQPSKPQPQQPPIAEAHTELVERPR</sequence>
<keyword evidence="8" id="KW-0131">Cell cycle</keyword>
<feature type="transmembrane region" description="Helical" evidence="7">
    <location>
        <begin position="288"/>
        <end position="308"/>
    </location>
</feature>
<feature type="transmembrane region" description="Helical" evidence="7">
    <location>
        <begin position="266"/>
        <end position="283"/>
    </location>
</feature>
<dbReference type="RefSeq" id="WP_092627975.1">
    <property type="nucleotide sequence ID" value="NZ_FNFM01000006.1"/>
</dbReference>
<dbReference type="GO" id="GO:0008360">
    <property type="term" value="P:regulation of cell shape"/>
    <property type="evidence" value="ECO:0007669"/>
    <property type="project" value="UniProtKB-KW"/>
</dbReference>
<evidence type="ECO:0000256" key="4">
    <source>
        <dbReference type="ARBA" id="ARBA00022989"/>
    </source>
</evidence>
<evidence type="ECO:0000256" key="7">
    <source>
        <dbReference type="SAM" id="Phobius"/>
    </source>
</evidence>
<feature type="transmembrane region" description="Helical" evidence="7">
    <location>
        <begin position="407"/>
        <end position="431"/>
    </location>
</feature>
<keyword evidence="8" id="KW-0132">Cell division</keyword>
<dbReference type="InterPro" id="IPR001182">
    <property type="entry name" value="FtsW/RodA"/>
</dbReference>
<feature type="transmembrane region" description="Helical" evidence="7">
    <location>
        <begin position="166"/>
        <end position="185"/>
    </location>
</feature>
<name>A0A1G9AHA2_ACTMZ</name>
<dbReference type="AlphaFoldDB" id="A0A1G9AHA2"/>
<keyword evidence="3" id="KW-0133">Cell shape</keyword>
<feature type="region of interest" description="Disordered" evidence="6">
    <location>
        <begin position="1"/>
        <end position="31"/>
    </location>
</feature>
<accession>A0A1G9AHA2</accession>
<reference evidence="9" key="1">
    <citation type="submission" date="2016-10" db="EMBL/GenBank/DDBJ databases">
        <authorList>
            <person name="Varghese N."/>
            <person name="Submissions S."/>
        </authorList>
    </citation>
    <scope>NUCLEOTIDE SEQUENCE [LARGE SCALE GENOMIC DNA]</scope>
    <source>
        <strain evidence="9">DSM 45460</strain>
    </source>
</reference>
<feature type="transmembrane region" description="Helical" evidence="7">
    <location>
        <begin position="97"/>
        <end position="116"/>
    </location>
</feature>
<feature type="compositionally biased region" description="Basic and acidic residues" evidence="6">
    <location>
        <begin position="481"/>
        <end position="490"/>
    </location>
</feature>
<dbReference type="GO" id="GO:0005886">
    <property type="term" value="C:plasma membrane"/>
    <property type="evidence" value="ECO:0007669"/>
    <property type="project" value="TreeGrafter"/>
</dbReference>
<dbReference type="GO" id="GO:0051301">
    <property type="term" value="P:cell division"/>
    <property type="evidence" value="ECO:0007669"/>
    <property type="project" value="UniProtKB-KW"/>
</dbReference>
<feature type="transmembrane region" description="Helical" evidence="7">
    <location>
        <begin position="67"/>
        <end position="85"/>
    </location>
</feature>
<gene>
    <name evidence="8" type="ORF">SAMN04487820_10649</name>
</gene>
<keyword evidence="9" id="KW-1185">Reference proteome</keyword>
<feature type="region of interest" description="Disordered" evidence="6">
    <location>
        <begin position="462"/>
        <end position="490"/>
    </location>
</feature>
<evidence type="ECO:0000256" key="3">
    <source>
        <dbReference type="ARBA" id="ARBA00022960"/>
    </source>
</evidence>
<keyword evidence="5 7" id="KW-0472">Membrane</keyword>
<evidence type="ECO:0000256" key="5">
    <source>
        <dbReference type="ARBA" id="ARBA00023136"/>
    </source>
</evidence>
<feature type="transmembrane region" description="Helical" evidence="7">
    <location>
        <begin position="38"/>
        <end position="55"/>
    </location>
</feature>
<evidence type="ECO:0000313" key="9">
    <source>
        <dbReference type="Proteomes" id="UP000199213"/>
    </source>
</evidence>
<organism evidence="8 9">
    <name type="scientific">Actinopolyspora mzabensis</name>
    <dbReference type="NCBI Taxonomy" id="995066"/>
    <lineage>
        <taxon>Bacteria</taxon>
        <taxon>Bacillati</taxon>
        <taxon>Actinomycetota</taxon>
        <taxon>Actinomycetes</taxon>
        <taxon>Actinopolysporales</taxon>
        <taxon>Actinopolysporaceae</taxon>
        <taxon>Actinopolyspora</taxon>
    </lineage>
</organism>
<protein>
    <submittedName>
        <fullName evidence="8">Cell division protein FtsW, lipid II flippase</fullName>
    </submittedName>
</protein>
<feature type="transmembrane region" description="Helical" evidence="7">
    <location>
        <begin position="362"/>
        <end position="386"/>
    </location>
</feature>
<evidence type="ECO:0000256" key="6">
    <source>
        <dbReference type="SAM" id="MobiDB-lite"/>
    </source>
</evidence>
<dbReference type="PANTHER" id="PTHR30474">
    <property type="entry name" value="CELL CYCLE PROTEIN"/>
    <property type="match status" value="1"/>
</dbReference>
<dbReference type="GO" id="GO:0015648">
    <property type="term" value="F:lipid-linked peptidoglycan transporter activity"/>
    <property type="evidence" value="ECO:0007669"/>
    <property type="project" value="TreeGrafter"/>
</dbReference>
<feature type="transmembrane region" description="Helical" evidence="7">
    <location>
        <begin position="205"/>
        <end position="222"/>
    </location>
</feature>
<dbReference type="OrthoDB" id="9812661at2"/>
<proteinExistence type="predicted"/>
<feature type="transmembrane region" description="Helical" evidence="7">
    <location>
        <begin position="136"/>
        <end position="154"/>
    </location>
</feature>
<keyword evidence="2 7" id="KW-0812">Transmembrane</keyword>
<dbReference type="Pfam" id="PF01098">
    <property type="entry name" value="FTSW_RODA_SPOVE"/>
    <property type="match status" value="1"/>
</dbReference>
<comment type="subcellular location">
    <subcellularLocation>
        <location evidence="1">Membrane</location>
        <topology evidence="1">Multi-pass membrane protein</topology>
    </subcellularLocation>
</comment>
<dbReference type="Proteomes" id="UP000199213">
    <property type="component" value="Unassembled WGS sequence"/>
</dbReference>
<dbReference type="EMBL" id="FNFM01000006">
    <property type="protein sequence ID" value="SDK26742.1"/>
    <property type="molecule type" value="Genomic_DNA"/>
</dbReference>
<evidence type="ECO:0000256" key="2">
    <source>
        <dbReference type="ARBA" id="ARBA00022692"/>
    </source>
</evidence>
<evidence type="ECO:0000256" key="1">
    <source>
        <dbReference type="ARBA" id="ARBA00004141"/>
    </source>
</evidence>
<dbReference type="PANTHER" id="PTHR30474:SF3">
    <property type="entry name" value="PEPTIDOGLYCAN GLYCOSYLTRANSFERASE RODA"/>
    <property type="match status" value="1"/>
</dbReference>
<feature type="transmembrane region" description="Helical" evidence="7">
    <location>
        <begin position="437"/>
        <end position="456"/>
    </location>
</feature>
<dbReference type="GO" id="GO:0032153">
    <property type="term" value="C:cell division site"/>
    <property type="evidence" value="ECO:0007669"/>
    <property type="project" value="TreeGrafter"/>
</dbReference>